<feature type="compositionally biased region" description="Acidic residues" evidence="5">
    <location>
        <begin position="363"/>
        <end position="373"/>
    </location>
</feature>
<feature type="coiled-coil region" evidence="4">
    <location>
        <begin position="706"/>
        <end position="733"/>
    </location>
</feature>
<dbReference type="InterPro" id="IPR000595">
    <property type="entry name" value="cNMP-bd_dom"/>
</dbReference>
<feature type="region of interest" description="Disordered" evidence="5">
    <location>
        <begin position="339"/>
        <end position="455"/>
    </location>
</feature>
<proteinExistence type="predicted"/>
<dbReference type="SUPFAM" id="SSF48452">
    <property type="entry name" value="TPR-like"/>
    <property type="match status" value="1"/>
</dbReference>
<dbReference type="SUPFAM" id="SSF51206">
    <property type="entry name" value="cAMP-binding domain-like"/>
    <property type="match status" value="2"/>
</dbReference>
<dbReference type="PROSITE" id="PS50042">
    <property type="entry name" value="CNMP_BINDING_3"/>
    <property type="match status" value="2"/>
</dbReference>
<keyword evidence="2 3" id="KW-0802">TPR repeat</keyword>
<feature type="domain" description="Cyclic nucleotide-binding" evidence="6">
    <location>
        <begin position="1044"/>
        <end position="1150"/>
    </location>
</feature>
<dbReference type="EMBL" id="BRXZ01001408">
    <property type="protein sequence ID" value="GMH70493.1"/>
    <property type="molecule type" value="Genomic_DNA"/>
</dbReference>
<name>A0A9W7AJY6_9STRA</name>
<comment type="caution">
    <text evidence="7">The sequence shown here is derived from an EMBL/GenBank/DDBJ whole genome shotgun (WGS) entry which is preliminary data.</text>
</comment>
<dbReference type="PANTHER" id="PTHR44858:SF1">
    <property type="entry name" value="UDP-N-ACETYLGLUCOSAMINE--PEPTIDE N-ACETYLGLUCOSAMINYLTRANSFERASE SPINDLY-RELATED"/>
    <property type="match status" value="1"/>
</dbReference>
<keyword evidence="8" id="KW-1185">Reference proteome</keyword>
<dbReference type="Proteomes" id="UP001165082">
    <property type="component" value="Unassembled WGS sequence"/>
</dbReference>
<keyword evidence="1" id="KW-0677">Repeat</keyword>
<gene>
    <name evidence="7" type="ORF">TrRE_jg9201</name>
</gene>
<feature type="compositionally biased region" description="Polar residues" evidence="5">
    <location>
        <begin position="246"/>
        <end position="257"/>
    </location>
</feature>
<evidence type="ECO:0000256" key="4">
    <source>
        <dbReference type="SAM" id="Coils"/>
    </source>
</evidence>
<reference evidence="7" key="1">
    <citation type="submission" date="2022-07" db="EMBL/GenBank/DDBJ databases">
        <title>Genome analysis of Parmales, a sister group of diatoms, reveals the evolutionary specialization of diatoms from phago-mixotrophs to photoautotrophs.</title>
        <authorList>
            <person name="Ban H."/>
            <person name="Sato S."/>
            <person name="Yoshikawa S."/>
            <person name="Kazumasa Y."/>
            <person name="Nakamura Y."/>
            <person name="Ichinomiya M."/>
            <person name="Saitoh K."/>
            <person name="Sato N."/>
            <person name="Blanc-Mathieu R."/>
            <person name="Endo H."/>
            <person name="Kuwata A."/>
            <person name="Ogata H."/>
        </authorList>
    </citation>
    <scope>NUCLEOTIDE SEQUENCE</scope>
</reference>
<feature type="repeat" description="TPR" evidence="3">
    <location>
        <begin position="506"/>
        <end position="539"/>
    </location>
</feature>
<dbReference type="OrthoDB" id="1926212at2759"/>
<feature type="domain" description="Cyclic nucleotide-binding" evidence="6">
    <location>
        <begin position="1319"/>
        <end position="1363"/>
    </location>
</feature>
<feature type="compositionally biased region" description="Basic and acidic residues" evidence="5">
    <location>
        <begin position="212"/>
        <end position="225"/>
    </location>
</feature>
<protein>
    <recommendedName>
        <fullName evidence="6">Cyclic nucleotide-binding domain-containing protein</fullName>
    </recommendedName>
</protein>
<dbReference type="InterPro" id="IPR018490">
    <property type="entry name" value="cNMP-bd_dom_sf"/>
</dbReference>
<dbReference type="InterPro" id="IPR019734">
    <property type="entry name" value="TPR_rpt"/>
</dbReference>
<dbReference type="InterPro" id="IPR014710">
    <property type="entry name" value="RmlC-like_jellyroll"/>
</dbReference>
<feature type="compositionally biased region" description="Basic and acidic residues" evidence="5">
    <location>
        <begin position="395"/>
        <end position="417"/>
    </location>
</feature>
<accession>A0A9W7AJY6</accession>
<evidence type="ECO:0000313" key="7">
    <source>
        <dbReference type="EMBL" id="GMH70493.1"/>
    </source>
</evidence>
<dbReference type="InterPro" id="IPR011990">
    <property type="entry name" value="TPR-like_helical_dom_sf"/>
</dbReference>
<dbReference type="Gene3D" id="2.60.120.10">
    <property type="entry name" value="Jelly Rolls"/>
    <property type="match status" value="2"/>
</dbReference>
<organism evidence="7 8">
    <name type="scientific">Triparma retinervis</name>
    <dbReference type="NCBI Taxonomy" id="2557542"/>
    <lineage>
        <taxon>Eukaryota</taxon>
        <taxon>Sar</taxon>
        <taxon>Stramenopiles</taxon>
        <taxon>Ochrophyta</taxon>
        <taxon>Bolidophyceae</taxon>
        <taxon>Parmales</taxon>
        <taxon>Triparmaceae</taxon>
        <taxon>Triparma</taxon>
    </lineage>
</organism>
<keyword evidence="4" id="KW-0175">Coiled coil</keyword>
<sequence length="1446" mass="161713">MTTMDLSQEEQIQLNAIQEDGEIQRVAKYLKEAKVILVDKTTRSISVVLVALDRENAPRICEHLRERSLNVDSVPLIPAVLFMHESDMSSYHDVLQKCLDMGSPGFLNEPVNPGQLLLTLGNVLRHYALVQQAYNATIVKEEGKAYPRFDLANVEAKMIPGLFTKLSSFDKAKELERERAAEKYQLNHVAEDQKMKNRLPIEYDKRRPVLYRAKREGTGEEKKADGVYGDDGDQTPTTKKKKNGNRARTSSSESLHQDLSFSSEMYPFIVRKTPDIKSPRSACGLSRSMVQNALTMAKIKENVVASQRLLSKKSDKLLQKEHQQARLDFTRTNQVNKRLAMMPSPKGPPPRSPSKRGLLSDMEKDDDDDDVDVFESGGELYEEKRSNQLSIHRRKELESTRMGKGIEHSHDSLEDKKRGRHHRSDVVAKHNIGGGSDILNHLSKNHSRRGSTDAPVRATVAQKMISTMAIAKPNIAGELIKNVTTSDVSQFKMVEIEPPFNKSSRSAHFVSKGYLVYQEGNYINALNIFTKAIEANDKNWLAFFWRGVTFDKVGGYARAIRDFTSSIKARTRRAVEEAGDGSCETANRKKVDFDEPPELASVYFNRGIVFTHVGDDKSAESDFSSALKRDPANFVFRHNRALVNRRFGNYKDAQGDYVKLWMERRVMKMKTSPCEENMRPVTMSGFRKNRAGVLGGTVGRPKTGGMAAIQLHLQEMKEKEEAIKRKESMLNRRESIKGSNRGGGSVAVGIESSMHEDSMAPTNLQQMSIDQMSSIDTFGVQSGEDGPLVGGLPQIGSPGLGGDGGKKGTYAVLDSGASIDDMSSLAHTELNEQPSILTMNDDMTAAKQTEWIGSPDAKPMTSGLVVEQGSVASGFGASATRRPFTSPIAVAPLQSSNQRGDATATTMVGSPTPTTMRRQSAALPSFMNTSKHNEEADVPTEREIHAMDPRQLTDLYFNITGIKKKNEGGSIKGKKDAKKASQKKLDSRVDLTEFKNQIGLGRGDVYEDLFNKPTKVQLALLTAPEDRKVKEFEVIVDALKMSDLGRRMEDENLMGLAQEVEFRTVNKGDFVFQQGEPVNCCCILLTGRIIMKAESTGGAVETIGEVDEAQNFGDEWILMAEKGTNKKGLAHQSYIADKPCQLMVILREHFVKYCMKESSNNLKRKGQLLADSGLFDQWEPKEVFDLACLSALRRFPKDCEILEQEKNFKFFCILTKGVCRVTKFADHAAQVERSIAALKKKLKKLKLGYKFHHTMVDRAETRSDETGYFDIEGDPKPFTTASERKVIELTQQISQLSKKLDKIRADFEMGGDSGKRLELGSLVSGDVFGEMAVLEPFKSLARGGIQTDTNVEVLMIHQSVLQRYPYTCTDQFRGRVEMRSPSYPVDSRLVLSVKHAEEWKGYRSGVMREIKKTRWPINRRRIREVRGGTVITADMETKWTKANVLN</sequence>
<feature type="repeat" description="TPR" evidence="3">
    <location>
        <begin position="600"/>
        <end position="633"/>
    </location>
</feature>
<dbReference type="Pfam" id="PF00027">
    <property type="entry name" value="cNMP_binding"/>
    <property type="match status" value="1"/>
</dbReference>
<dbReference type="CDD" id="cd00038">
    <property type="entry name" value="CAP_ED"/>
    <property type="match status" value="1"/>
</dbReference>
<evidence type="ECO:0000256" key="3">
    <source>
        <dbReference type="PROSITE-ProRule" id="PRU00339"/>
    </source>
</evidence>
<dbReference type="PROSITE" id="PS50005">
    <property type="entry name" value="TPR"/>
    <property type="match status" value="2"/>
</dbReference>
<evidence type="ECO:0000256" key="5">
    <source>
        <dbReference type="SAM" id="MobiDB-lite"/>
    </source>
</evidence>
<feature type="region of interest" description="Disordered" evidence="5">
    <location>
        <begin position="212"/>
        <end position="257"/>
    </location>
</feature>
<evidence type="ECO:0000259" key="6">
    <source>
        <dbReference type="PROSITE" id="PS50042"/>
    </source>
</evidence>
<dbReference type="SMART" id="SM00028">
    <property type="entry name" value="TPR"/>
    <property type="match status" value="3"/>
</dbReference>
<dbReference type="InterPro" id="IPR050498">
    <property type="entry name" value="Ycf3"/>
</dbReference>
<feature type="region of interest" description="Disordered" evidence="5">
    <location>
        <begin position="895"/>
        <end position="914"/>
    </location>
</feature>
<dbReference type="Gene3D" id="1.25.40.10">
    <property type="entry name" value="Tetratricopeptide repeat domain"/>
    <property type="match status" value="2"/>
</dbReference>
<evidence type="ECO:0000256" key="1">
    <source>
        <dbReference type="ARBA" id="ARBA00022737"/>
    </source>
</evidence>
<evidence type="ECO:0000256" key="2">
    <source>
        <dbReference type="ARBA" id="ARBA00022803"/>
    </source>
</evidence>
<evidence type="ECO:0000313" key="8">
    <source>
        <dbReference type="Proteomes" id="UP001165082"/>
    </source>
</evidence>
<dbReference type="PANTHER" id="PTHR44858">
    <property type="entry name" value="TETRATRICOPEPTIDE REPEAT PROTEIN 6"/>
    <property type="match status" value="1"/>
</dbReference>